<dbReference type="Gene3D" id="2.60.40.1470">
    <property type="entry name" value="ApaG domain"/>
    <property type="match status" value="1"/>
</dbReference>
<evidence type="ECO:0000259" key="1">
    <source>
        <dbReference type="PROSITE" id="PS51087"/>
    </source>
</evidence>
<dbReference type="PROSITE" id="PS51087">
    <property type="entry name" value="APAG"/>
    <property type="match status" value="1"/>
</dbReference>
<dbReference type="InterPro" id="IPR007474">
    <property type="entry name" value="ApaG_domain"/>
</dbReference>
<dbReference type="Proteomes" id="UP000232323">
    <property type="component" value="Unassembled WGS sequence"/>
</dbReference>
<name>A0A250X0Y8_9CHLO</name>
<feature type="domain" description="ApaG" evidence="1">
    <location>
        <begin position="127"/>
        <end position="263"/>
    </location>
</feature>
<accession>A0A250X0Y8</accession>
<keyword evidence="3" id="KW-1185">Reference proteome</keyword>
<evidence type="ECO:0000313" key="3">
    <source>
        <dbReference type="Proteomes" id="UP000232323"/>
    </source>
</evidence>
<dbReference type="PANTHER" id="PTHR47191">
    <property type="entry name" value="OS05G0170800 PROTEIN"/>
    <property type="match status" value="1"/>
</dbReference>
<organism evidence="2 3">
    <name type="scientific">Chlamydomonas eustigma</name>
    <dbReference type="NCBI Taxonomy" id="1157962"/>
    <lineage>
        <taxon>Eukaryota</taxon>
        <taxon>Viridiplantae</taxon>
        <taxon>Chlorophyta</taxon>
        <taxon>core chlorophytes</taxon>
        <taxon>Chlorophyceae</taxon>
        <taxon>CS clade</taxon>
        <taxon>Chlamydomonadales</taxon>
        <taxon>Chlamydomonadaceae</taxon>
        <taxon>Chlamydomonas</taxon>
    </lineage>
</organism>
<dbReference type="AlphaFoldDB" id="A0A250X0Y8"/>
<dbReference type="EMBL" id="BEGY01000019">
    <property type="protein sequence ID" value="GAX76764.1"/>
    <property type="molecule type" value="Genomic_DNA"/>
</dbReference>
<proteinExistence type="predicted"/>
<dbReference type="OrthoDB" id="2305498at2759"/>
<dbReference type="Pfam" id="PF04379">
    <property type="entry name" value="DUF525"/>
    <property type="match status" value="1"/>
</dbReference>
<reference evidence="2 3" key="1">
    <citation type="submission" date="2017-08" db="EMBL/GenBank/DDBJ databases">
        <title>Acidophilic green algal genome provides insights into adaptation to an acidic environment.</title>
        <authorList>
            <person name="Hirooka S."/>
            <person name="Hirose Y."/>
            <person name="Kanesaki Y."/>
            <person name="Higuchi S."/>
            <person name="Fujiwara T."/>
            <person name="Onuma R."/>
            <person name="Era A."/>
            <person name="Ohbayashi R."/>
            <person name="Uzuka A."/>
            <person name="Nozaki H."/>
            <person name="Yoshikawa H."/>
            <person name="Miyagishima S.Y."/>
        </authorList>
    </citation>
    <scope>NUCLEOTIDE SEQUENCE [LARGE SCALE GENOMIC DNA]</scope>
    <source>
        <strain evidence="2 3">NIES-2499</strain>
    </source>
</reference>
<comment type="caution">
    <text evidence="2">The sequence shown here is derived from an EMBL/GenBank/DDBJ whole genome shotgun (WGS) entry which is preliminary data.</text>
</comment>
<dbReference type="SUPFAM" id="SSF110069">
    <property type="entry name" value="ApaG-like"/>
    <property type="match status" value="1"/>
</dbReference>
<gene>
    <name evidence="2" type="ORF">CEUSTIGMA_g4211.t1</name>
</gene>
<dbReference type="PANTHER" id="PTHR47191:SF2">
    <property type="entry name" value="OS05G0170800 PROTEIN"/>
    <property type="match status" value="1"/>
</dbReference>
<dbReference type="InterPro" id="IPR050718">
    <property type="entry name" value="ApaG-like"/>
</dbReference>
<dbReference type="InterPro" id="IPR036767">
    <property type="entry name" value="ApaG_sf"/>
</dbReference>
<protein>
    <recommendedName>
        <fullName evidence="1">ApaG domain-containing protein</fullName>
    </recommendedName>
</protein>
<dbReference type="STRING" id="1157962.A0A250X0Y8"/>
<evidence type="ECO:0000313" key="2">
    <source>
        <dbReference type="EMBL" id="GAX76764.1"/>
    </source>
</evidence>
<sequence length="263" mass="29170">MLVQRVYRALLRQAKQLEGHDLIAPLVAGSSQWGTHRFTKADSAASDVLKDLAPGLDLDLLSAEHSTTTSMGSAWGREGMPLRQLISAAFRAQLLAPHEKQARLVEEAFRVLRILLEQRYLFRCSSSCVTEGVKVDVTAKFDQTAKDFRGEQVHVYTYRVRVTNLREEPIRVLGRSWTIKNDRGQPRVHIPLDPNNAVVGQQPLLPTGHTFEYFSGTDLDTISGLQSGALLVDVFGEGRNKEATQRLIVEVAPFTLVPPGGTE</sequence>